<keyword evidence="5 8" id="KW-0732">Signal</keyword>
<evidence type="ECO:0000256" key="1">
    <source>
        <dbReference type="ARBA" id="ARBA00004571"/>
    </source>
</evidence>
<evidence type="ECO:0000256" key="5">
    <source>
        <dbReference type="ARBA" id="ARBA00022729"/>
    </source>
</evidence>
<dbReference type="GO" id="GO:0044718">
    <property type="term" value="P:siderophore transmembrane transport"/>
    <property type="evidence" value="ECO:0007669"/>
    <property type="project" value="TreeGrafter"/>
</dbReference>
<keyword evidence="2" id="KW-0813">Transport</keyword>
<dbReference type="GO" id="GO:0009279">
    <property type="term" value="C:cell outer membrane"/>
    <property type="evidence" value="ECO:0007669"/>
    <property type="project" value="UniProtKB-SubCell"/>
</dbReference>
<keyword evidence="4" id="KW-0812">Transmembrane</keyword>
<evidence type="ECO:0000256" key="8">
    <source>
        <dbReference type="SAM" id="SignalP"/>
    </source>
</evidence>
<evidence type="ECO:0000256" key="4">
    <source>
        <dbReference type="ARBA" id="ARBA00022692"/>
    </source>
</evidence>
<sequence length="788" mass="86981">MRKISHVQRAVISALLLGGFSIISNPACASDIAQGKKPAINIGEVSRGNIYAQQKEKKLKKKLHSTLHVVHISRKQINNTIPPGGSIAFALKNVPGVQVQGYGGQAGAQRNEIRMNGVTAGWTGTGSNPERDALQFEFDGIPMNDPYADWEGFETSTVPISAIFSGMKVTQGPGNPAGRYYDSLGGTINMIPWAPSSRPSATISVGGGSFDSYNASAVLQTGCMDGWKTVIAGGYTKSGGFSSNKNYNGSSQGSAIYIKTKRNILHHSGTFSIAGYFSNIEEYRPKSVPIYNTPGVTVNGIGKSGPYYSQQAQGYYYNLPNSMFAKNVQGHVYMVWARLMEHLTHHLKVANTTYYRFGHRLHNKISFFGYDRYAEWYHVDRDMFGDRLAFTYSLPNNKIKFGLNYITMRTKHGQQGYSVIPAYGSPFDPTYIRHLVYNWENFAPYIQDKISFLKGKFTIVPGLMLEHYDYRWIDDSASTIPQGDPYLTPTGPSTVIPASLNLSTNALFLRPNKHVAYNSLEPSIGMNYQFIPHTSAFFTWAEHHTSAQEGAFWASNPYQVPEKPVTVHSYIGGLRYINGPISALVSGFLQHFTNQFLLTTTAYEGGILDQIHSLSATYNGVNLSFGYHPQEGFNAQVNATFQHDYYNKYVGSKGVAYHGLPISNVANFTLFSSVGYSWFSNQTAWRVNLNDSYVSSIPLINENTGLPTTTRWGGHNVLSLFASARTAMFNRSIPGLKYLKFTLGVDNLLDRKYESVVFLGSYSSHTPITYGGLAGAPLGVYGSLTASF</sequence>
<dbReference type="Gene3D" id="2.170.130.10">
    <property type="entry name" value="TonB-dependent receptor, plug domain"/>
    <property type="match status" value="1"/>
</dbReference>
<gene>
    <name evidence="10" type="primary">btuB_4</name>
    <name evidence="10" type="ORF">DLNHIDIE_03164</name>
</gene>
<dbReference type="InterPro" id="IPR037066">
    <property type="entry name" value="Plug_dom_sf"/>
</dbReference>
<evidence type="ECO:0000256" key="6">
    <source>
        <dbReference type="ARBA" id="ARBA00023136"/>
    </source>
</evidence>
<dbReference type="AlphaFoldDB" id="A0A543PZL1"/>
<name>A0A543PZL1_ACITH</name>
<evidence type="ECO:0000256" key="2">
    <source>
        <dbReference type="ARBA" id="ARBA00022448"/>
    </source>
</evidence>
<evidence type="ECO:0000256" key="7">
    <source>
        <dbReference type="ARBA" id="ARBA00023237"/>
    </source>
</evidence>
<evidence type="ECO:0000313" key="11">
    <source>
        <dbReference type="Proteomes" id="UP000315403"/>
    </source>
</evidence>
<organism evidence="10 11">
    <name type="scientific">Acidithiobacillus thiooxidans ATCC 19377</name>
    <dbReference type="NCBI Taxonomy" id="637390"/>
    <lineage>
        <taxon>Bacteria</taxon>
        <taxon>Pseudomonadati</taxon>
        <taxon>Pseudomonadota</taxon>
        <taxon>Acidithiobacillia</taxon>
        <taxon>Acidithiobacillales</taxon>
        <taxon>Acidithiobacillaceae</taxon>
        <taxon>Acidithiobacillus</taxon>
    </lineage>
</organism>
<dbReference type="Proteomes" id="UP000315403">
    <property type="component" value="Unassembled WGS sequence"/>
</dbReference>
<keyword evidence="6" id="KW-0472">Membrane</keyword>
<proteinExistence type="predicted"/>
<dbReference type="PANTHER" id="PTHR30069:SF29">
    <property type="entry name" value="HEMOGLOBIN AND HEMOGLOBIN-HAPTOGLOBIN-BINDING PROTEIN 1-RELATED"/>
    <property type="match status" value="1"/>
</dbReference>
<comment type="subcellular location">
    <subcellularLocation>
        <location evidence="1">Cell outer membrane</location>
        <topology evidence="1">Multi-pass membrane protein</topology>
    </subcellularLocation>
</comment>
<dbReference type="RefSeq" id="WP_142089842.1">
    <property type="nucleotide sequence ID" value="NZ_SZUV01000004.1"/>
</dbReference>
<accession>A0A543PZL1</accession>
<dbReference type="InterPro" id="IPR036942">
    <property type="entry name" value="Beta-barrel_TonB_sf"/>
</dbReference>
<dbReference type="EMBL" id="SZUV01000004">
    <property type="protein sequence ID" value="TQN49513.1"/>
    <property type="molecule type" value="Genomic_DNA"/>
</dbReference>
<dbReference type="GO" id="GO:0015344">
    <property type="term" value="F:siderophore uptake transmembrane transporter activity"/>
    <property type="evidence" value="ECO:0007669"/>
    <property type="project" value="TreeGrafter"/>
</dbReference>
<evidence type="ECO:0000259" key="9">
    <source>
        <dbReference type="Pfam" id="PF07715"/>
    </source>
</evidence>
<dbReference type="InterPro" id="IPR012910">
    <property type="entry name" value="Plug_dom"/>
</dbReference>
<feature type="domain" description="TonB-dependent receptor plug" evidence="9">
    <location>
        <begin position="67"/>
        <end position="173"/>
    </location>
</feature>
<dbReference type="Gene3D" id="2.40.170.20">
    <property type="entry name" value="TonB-dependent receptor, beta-barrel domain"/>
    <property type="match status" value="1"/>
</dbReference>
<feature type="signal peptide" evidence="8">
    <location>
        <begin position="1"/>
        <end position="29"/>
    </location>
</feature>
<keyword evidence="7" id="KW-0998">Cell outer membrane</keyword>
<protein>
    <submittedName>
        <fullName evidence="10">Vitamin B12 transporter BtuB</fullName>
    </submittedName>
</protein>
<evidence type="ECO:0000256" key="3">
    <source>
        <dbReference type="ARBA" id="ARBA00022452"/>
    </source>
</evidence>
<evidence type="ECO:0000313" key="10">
    <source>
        <dbReference type="EMBL" id="TQN49513.1"/>
    </source>
</evidence>
<dbReference type="SUPFAM" id="SSF56935">
    <property type="entry name" value="Porins"/>
    <property type="match status" value="1"/>
</dbReference>
<keyword evidence="3" id="KW-1134">Transmembrane beta strand</keyword>
<dbReference type="Pfam" id="PF07715">
    <property type="entry name" value="Plug"/>
    <property type="match status" value="1"/>
</dbReference>
<dbReference type="InterPro" id="IPR039426">
    <property type="entry name" value="TonB-dep_rcpt-like"/>
</dbReference>
<feature type="chain" id="PRO_5022146866" evidence="8">
    <location>
        <begin position="30"/>
        <end position="788"/>
    </location>
</feature>
<reference evidence="10 11" key="1">
    <citation type="submission" date="2019-03" db="EMBL/GenBank/DDBJ databases">
        <title>New insights into Acidothiobacillus thiooxidans sulfur metabolism through coupled gene expression, solution geochemistry, microscopy and spectroscopy analyses.</title>
        <authorList>
            <person name="Camacho D."/>
            <person name="Frazao R."/>
            <person name="Fouillen A."/>
            <person name="Nanci A."/>
            <person name="Lang B.F."/>
            <person name="Apte S.C."/>
            <person name="Baron C."/>
            <person name="Warren L.A."/>
        </authorList>
    </citation>
    <scope>NUCLEOTIDE SEQUENCE [LARGE SCALE GENOMIC DNA]</scope>
    <source>
        <strain evidence="10 11">ATCC 19377</strain>
    </source>
</reference>
<comment type="caution">
    <text evidence="10">The sequence shown here is derived from an EMBL/GenBank/DDBJ whole genome shotgun (WGS) entry which is preliminary data.</text>
</comment>
<dbReference type="PANTHER" id="PTHR30069">
    <property type="entry name" value="TONB-DEPENDENT OUTER MEMBRANE RECEPTOR"/>
    <property type="match status" value="1"/>
</dbReference>